<evidence type="ECO:0000256" key="1">
    <source>
        <dbReference type="ARBA" id="ARBA00006082"/>
    </source>
</evidence>
<dbReference type="Gene3D" id="3.30.230.10">
    <property type="match status" value="1"/>
</dbReference>
<proteinExistence type="inferred from homology"/>
<evidence type="ECO:0000259" key="6">
    <source>
        <dbReference type="SMART" id="SM00853"/>
    </source>
</evidence>
<comment type="function">
    <text evidence="4">This protein is involved in the repair of mismatches in DNA. It is required for dam-dependent methyl-directed DNA mismatch repair. May act as a 'molecular matchmaker', a protein that promotes the formation of a stable complex between two or more DNA-binding proteins in an ATP-dependent manner without itself being part of a final effector complex.</text>
</comment>
<dbReference type="GO" id="GO:0032300">
    <property type="term" value="C:mismatch repair complex"/>
    <property type="evidence" value="ECO:0007669"/>
    <property type="project" value="InterPro"/>
</dbReference>
<dbReference type="FunFam" id="3.30.565.10:FF:000003">
    <property type="entry name" value="DNA mismatch repair endonuclease MutL"/>
    <property type="match status" value="1"/>
</dbReference>
<dbReference type="InterPro" id="IPR036890">
    <property type="entry name" value="HATPase_C_sf"/>
</dbReference>
<dbReference type="SUPFAM" id="SSF55874">
    <property type="entry name" value="ATPase domain of HSP90 chaperone/DNA topoisomerase II/histidine kinase"/>
    <property type="match status" value="1"/>
</dbReference>
<dbReference type="Pfam" id="PF01119">
    <property type="entry name" value="DNA_mis_repair"/>
    <property type="match status" value="1"/>
</dbReference>
<feature type="domain" description="DNA mismatch repair protein S5" evidence="7">
    <location>
        <begin position="207"/>
        <end position="327"/>
    </location>
</feature>
<dbReference type="PANTHER" id="PTHR10073">
    <property type="entry name" value="DNA MISMATCH REPAIR PROTEIN MLH, PMS, MUTL"/>
    <property type="match status" value="1"/>
</dbReference>
<dbReference type="HAMAP" id="MF_00149">
    <property type="entry name" value="DNA_mis_repair"/>
    <property type="match status" value="1"/>
</dbReference>
<feature type="compositionally biased region" description="Low complexity" evidence="5">
    <location>
        <begin position="430"/>
        <end position="446"/>
    </location>
</feature>
<dbReference type="eggNOG" id="COG0323">
    <property type="taxonomic scope" value="Bacteria"/>
</dbReference>
<evidence type="ECO:0000259" key="7">
    <source>
        <dbReference type="SMART" id="SM01340"/>
    </source>
</evidence>
<dbReference type="SUPFAM" id="SSF118116">
    <property type="entry name" value="DNA mismatch repair protein MutL"/>
    <property type="match status" value="1"/>
</dbReference>
<dbReference type="SUPFAM" id="SSF54211">
    <property type="entry name" value="Ribosomal protein S5 domain 2-like"/>
    <property type="match status" value="1"/>
</dbReference>
<organism evidence="8 9">
    <name type="scientific">Thermaerobacter subterraneus DSM 13965</name>
    <dbReference type="NCBI Taxonomy" id="867903"/>
    <lineage>
        <taxon>Bacteria</taxon>
        <taxon>Bacillati</taxon>
        <taxon>Bacillota</taxon>
        <taxon>Clostridia</taxon>
        <taxon>Eubacteriales</taxon>
        <taxon>Clostridiales Family XVII. Incertae Sedis</taxon>
        <taxon>Thermaerobacter</taxon>
    </lineage>
</organism>
<dbReference type="GO" id="GO:0140664">
    <property type="term" value="F:ATP-dependent DNA damage sensor activity"/>
    <property type="evidence" value="ECO:0007669"/>
    <property type="project" value="InterPro"/>
</dbReference>
<dbReference type="PROSITE" id="PS00058">
    <property type="entry name" value="DNA_MISMATCH_REPAIR_1"/>
    <property type="match status" value="1"/>
</dbReference>
<keyword evidence="9" id="KW-1185">Reference proteome</keyword>
<dbReference type="CDD" id="cd16926">
    <property type="entry name" value="HATPase_MutL-MLH-PMS-like"/>
    <property type="match status" value="1"/>
</dbReference>
<evidence type="ECO:0000313" key="9">
    <source>
        <dbReference type="Proteomes" id="UP000005710"/>
    </source>
</evidence>
<keyword evidence="2 4" id="KW-0227">DNA damage</keyword>
<feature type="region of interest" description="Disordered" evidence="5">
    <location>
        <begin position="339"/>
        <end position="396"/>
    </location>
</feature>
<dbReference type="OrthoDB" id="9763467at2"/>
<dbReference type="EMBL" id="AENY02000004">
    <property type="protein sequence ID" value="EKP93930.1"/>
    <property type="molecule type" value="Genomic_DNA"/>
</dbReference>
<dbReference type="HOGENOM" id="CLU_004131_4_2_9"/>
<dbReference type="InterPro" id="IPR002099">
    <property type="entry name" value="MutL/Mlh/PMS"/>
</dbReference>
<dbReference type="GO" id="GO:0006298">
    <property type="term" value="P:mismatch repair"/>
    <property type="evidence" value="ECO:0007669"/>
    <property type="project" value="UniProtKB-UniRule"/>
</dbReference>
<dbReference type="RefSeq" id="WP_006904876.1">
    <property type="nucleotide sequence ID" value="NZ_JH976536.1"/>
</dbReference>
<dbReference type="GO" id="GO:0016887">
    <property type="term" value="F:ATP hydrolysis activity"/>
    <property type="evidence" value="ECO:0007669"/>
    <property type="project" value="InterPro"/>
</dbReference>
<feature type="region of interest" description="Disordered" evidence="5">
    <location>
        <begin position="427"/>
        <end position="506"/>
    </location>
</feature>
<dbReference type="Pfam" id="PF13589">
    <property type="entry name" value="HATPase_c_3"/>
    <property type="match status" value="1"/>
</dbReference>
<dbReference type="CDD" id="cd00782">
    <property type="entry name" value="MutL_Trans"/>
    <property type="match status" value="1"/>
</dbReference>
<sequence>MGRIRRLDPQVINQIAAGEVVERPASVVKELVENSLDAGARRIRVDVAEGGLRSITVSDDGCGMDPDDALLAVERHATSKISRLDDLARAGTLGFRGEALAAMASVARLELVTRPPAAEGGFRVVVEGGAQRSAGPWASPPGTRVTVRDLFFNTPARRKHLKGPVAEFGRIADVVTAHALARPDVRFELWHNGREVLRTSGSGDPAVAVLECFGPDVATGLIPVAAAGDACRIEGYVGAPRIARASRAWQFFSINRRPVQVPSLRFSLENAYRHLLPARRYPVAVLALTVPGEEVDVNVHPAKLEVRLVRERAVASLLYRAVESALAERDPLRPAAPGPFYAPSPGNPGERFTPPKGPWGNGEGPWRPGSPRWVRGASWAVRPGSGRAPEVASGGAAGGTAEAAAEAAAAYEGATAAWLEVFRRGEEPHGTGAARGPRAGQAGTPGETFEPAPQPPGEGWGSPGARRDDPAGGTGSPAAGTGSLAREEEVPDGARQPGVGPAGPTQDARDLLLRLEPLGQVAGTYLACAGPDGLYVVDQHAAHERIYFERFLAQGAGQAGVPAQLLAVPVVLDLPASEYALLLEQAAAVARMGFQIEPFGPRSVAVRAVPAALADRPAPSLLADLLARLLAEAVRGGGEEAPVLDTDRAARILAACKAAIKAGDRLHPQEMAQLLADLARCRQPYACPHGRPTVIRVGVDELERRFGRRGGG</sequence>
<dbReference type="GO" id="GO:0030983">
    <property type="term" value="F:mismatched DNA binding"/>
    <property type="evidence" value="ECO:0007669"/>
    <property type="project" value="InterPro"/>
</dbReference>
<evidence type="ECO:0000256" key="2">
    <source>
        <dbReference type="ARBA" id="ARBA00022763"/>
    </source>
</evidence>
<reference evidence="8" key="2">
    <citation type="submission" date="2012-10" db="EMBL/GenBank/DDBJ databases">
        <title>Improved high-quality draft of Thermaerobacter subterraneus C21, DSM 13965.</title>
        <authorList>
            <consortium name="DOE Joint Genome Institute"/>
            <person name="Eisen J."/>
            <person name="Huntemann M."/>
            <person name="Wei C.-L."/>
            <person name="Han J."/>
            <person name="Detter J.C."/>
            <person name="Han C."/>
            <person name="Tapia R."/>
            <person name="Chen A."/>
            <person name="Kyrpides N."/>
            <person name="Mavromatis K."/>
            <person name="Markowitz V."/>
            <person name="Szeto E."/>
            <person name="Ivanova N."/>
            <person name="Mikhailova N."/>
            <person name="Ovchinnikova G."/>
            <person name="Pagani I."/>
            <person name="Pati A."/>
            <person name="Goodwin L."/>
            <person name="Nordberg H.P."/>
            <person name="Cantor M.N."/>
            <person name="Hua S.X."/>
            <person name="Woyke T."/>
            <person name="Eisen J."/>
            <person name="Klenk H.-P."/>
        </authorList>
    </citation>
    <scope>NUCLEOTIDE SEQUENCE [LARGE SCALE GENOMIC DNA]</scope>
    <source>
        <strain evidence="8">DSM 13965</strain>
    </source>
</reference>
<dbReference type="PANTHER" id="PTHR10073:SF12">
    <property type="entry name" value="DNA MISMATCH REPAIR PROTEIN MLH1"/>
    <property type="match status" value="1"/>
</dbReference>
<dbReference type="InterPro" id="IPR014762">
    <property type="entry name" value="DNA_mismatch_repair_CS"/>
</dbReference>
<dbReference type="SMART" id="SM00853">
    <property type="entry name" value="MutL_C"/>
    <property type="match status" value="1"/>
</dbReference>
<dbReference type="InterPro" id="IPR020667">
    <property type="entry name" value="DNA_mismatch_repair_MutL"/>
</dbReference>
<dbReference type="AlphaFoldDB" id="K6NYH2"/>
<dbReference type="GO" id="GO:0005524">
    <property type="term" value="F:ATP binding"/>
    <property type="evidence" value="ECO:0007669"/>
    <property type="project" value="InterPro"/>
</dbReference>
<dbReference type="InterPro" id="IPR020568">
    <property type="entry name" value="Ribosomal_Su5_D2-typ_SF"/>
</dbReference>
<name>K6NYH2_9FIRM</name>
<dbReference type="SMART" id="SM01340">
    <property type="entry name" value="DNA_mis_repair"/>
    <property type="match status" value="1"/>
</dbReference>
<dbReference type="Pfam" id="PF08676">
    <property type="entry name" value="MutL_C"/>
    <property type="match status" value="1"/>
</dbReference>
<dbReference type="Gene3D" id="3.30.565.10">
    <property type="entry name" value="Histidine kinase-like ATPase, C-terminal domain"/>
    <property type="match status" value="1"/>
</dbReference>
<evidence type="ECO:0000256" key="4">
    <source>
        <dbReference type="HAMAP-Rule" id="MF_00149"/>
    </source>
</evidence>
<evidence type="ECO:0000313" key="8">
    <source>
        <dbReference type="EMBL" id="EKP93930.1"/>
    </source>
</evidence>
<comment type="caution">
    <text evidence="8">The sequence shown here is derived from an EMBL/GenBank/DDBJ whole genome shotgun (WGS) entry which is preliminary data.</text>
</comment>
<dbReference type="Gene3D" id="3.30.1370.100">
    <property type="entry name" value="MutL, C-terminal domain, regulatory subdomain"/>
    <property type="match status" value="1"/>
</dbReference>
<dbReference type="InterPro" id="IPR038973">
    <property type="entry name" value="MutL/Mlh/Pms-like"/>
</dbReference>
<dbReference type="STRING" id="867903.ThesuDRAFT_00175"/>
<protein>
    <recommendedName>
        <fullName evidence="4">DNA mismatch repair protein MutL</fullName>
    </recommendedName>
</protein>
<keyword evidence="3 4" id="KW-0234">DNA repair</keyword>
<dbReference type="NCBIfam" id="TIGR00585">
    <property type="entry name" value="mutl"/>
    <property type="match status" value="1"/>
</dbReference>
<dbReference type="InterPro" id="IPR014790">
    <property type="entry name" value="MutL_C"/>
</dbReference>
<evidence type="ECO:0000256" key="3">
    <source>
        <dbReference type="ARBA" id="ARBA00023204"/>
    </source>
</evidence>
<comment type="similarity">
    <text evidence="1 4">Belongs to the DNA mismatch repair MutL/HexB family.</text>
</comment>
<accession>K6NYH2</accession>
<evidence type="ECO:0000256" key="5">
    <source>
        <dbReference type="SAM" id="MobiDB-lite"/>
    </source>
</evidence>
<reference evidence="8" key="1">
    <citation type="submission" date="2010-10" db="EMBL/GenBank/DDBJ databases">
        <authorList>
            <consortium name="US DOE Joint Genome Institute (JGI-PGF)"/>
            <person name="Lucas S."/>
            <person name="Copeland A."/>
            <person name="Lapidus A."/>
            <person name="Bruce D."/>
            <person name="Goodwin L."/>
            <person name="Pitluck S."/>
            <person name="Kyrpides N."/>
            <person name="Mavromatis K."/>
            <person name="Detter J.C."/>
            <person name="Han C."/>
            <person name="Land M."/>
            <person name="Hauser L."/>
            <person name="Markowitz V."/>
            <person name="Cheng J.-F."/>
            <person name="Hugenholtz P."/>
            <person name="Woyke T."/>
            <person name="Wu D."/>
            <person name="Pukall R."/>
            <person name="Wahrenburg C."/>
            <person name="Brambilla E."/>
            <person name="Klenk H.-P."/>
            <person name="Eisen J.A."/>
        </authorList>
    </citation>
    <scope>NUCLEOTIDE SEQUENCE [LARGE SCALE GENOMIC DNA]</scope>
    <source>
        <strain evidence="8">DSM 13965</strain>
    </source>
</reference>
<dbReference type="InterPro" id="IPR037198">
    <property type="entry name" value="MutL_C_sf"/>
</dbReference>
<dbReference type="InterPro" id="IPR014721">
    <property type="entry name" value="Ribsml_uS5_D2-typ_fold_subgr"/>
</dbReference>
<dbReference type="Proteomes" id="UP000005710">
    <property type="component" value="Unassembled WGS sequence"/>
</dbReference>
<dbReference type="InterPro" id="IPR042120">
    <property type="entry name" value="MutL_C_dimsub"/>
</dbReference>
<dbReference type="InterPro" id="IPR013507">
    <property type="entry name" value="DNA_mismatch_S5_2-like"/>
</dbReference>
<dbReference type="Gene3D" id="3.30.1540.20">
    <property type="entry name" value="MutL, C-terminal domain, dimerisation subdomain"/>
    <property type="match status" value="1"/>
</dbReference>
<gene>
    <name evidence="4" type="primary">mutL</name>
    <name evidence="8" type="ORF">ThesuDRAFT_00175</name>
</gene>
<dbReference type="InterPro" id="IPR042121">
    <property type="entry name" value="MutL_C_regsub"/>
</dbReference>
<feature type="domain" description="MutL C-terminal dimerisation" evidence="6">
    <location>
        <begin position="517"/>
        <end position="666"/>
    </location>
</feature>